<dbReference type="PANTHER" id="PTHR42709:SF4">
    <property type="entry name" value="INNER MEMBRANE PROTEIN YQAA"/>
    <property type="match status" value="1"/>
</dbReference>
<sequence length="147" mass="15569">MIAEVSVLGLALAAFLAATPLPLQSEPVFVALQVAEQAPLWLLIAVAGLANTAGSVVTWALGRGARRLEGRFALAEAQLARAEAWFTRWGRLTLLLAWAPLGDVICFIAGGMRVPLWQFALIVGFAKTARYGVLAAITAGVIGWGWT</sequence>
<proteinExistence type="predicted"/>
<accession>A0A1H8L2R6</accession>
<dbReference type="RefSeq" id="WP_091303032.1">
    <property type="nucleotide sequence ID" value="NZ_FOCE01000010.1"/>
</dbReference>
<keyword evidence="1" id="KW-1133">Transmembrane helix</keyword>
<evidence type="ECO:0000313" key="4">
    <source>
        <dbReference type="Proteomes" id="UP000198761"/>
    </source>
</evidence>
<dbReference type="OrthoDB" id="9814483at2"/>
<feature type="transmembrane region" description="Helical" evidence="1">
    <location>
        <begin position="128"/>
        <end position="146"/>
    </location>
</feature>
<protein>
    <submittedName>
        <fullName evidence="3">Membrane protein YqaA, SNARE-associated domain</fullName>
    </submittedName>
</protein>
<keyword evidence="4" id="KW-1185">Reference proteome</keyword>
<dbReference type="PANTHER" id="PTHR42709">
    <property type="entry name" value="ALKALINE PHOSPHATASE LIKE PROTEIN"/>
    <property type="match status" value="1"/>
</dbReference>
<feature type="domain" description="VTT" evidence="2">
    <location>
        <begin position="36"/>
        <end position="137"/>
    </location>
</feature>
<dbReference type="STRING" id="933059.SAMN04488103_11073"/>
<keyword evidence="1" id="KW-0472">Membrane</keyword>
<evidence type="ECO:0000259" key="2">
    <source>
        <dbReference type="Pfam" id="PF09335"/>
    </source>
</evidence>
<organism evidence="3 4">
    <name type="scientific">Gemmobacter aquatilis</name>
    <dbReference type="NCBI Taxonomy" id="933059"/>
    <lineage>
        <taxon>Bacteria</taxon>
        <taxon>Pseudomonadati</taxon>
        <taxon>Pseudomonadota</taxon>
        <taxon>Alphaproteobacteria</taxon>
        <taxon>Rhodobacterales</taxon>
        <taxon>Paracoccaceae</taxon>
        <taxon>Gemmobacter</taxon>
    </lineage>
</organism>
<gene>
    <name evidence="3" type="ORF">SAMN04488103_11073</name>
</gene>
<evidence type="ECO:0000313" key="3">
    <source>
        <dbReference type="EMBL" id="SEN99126.1"/>
    </source>
</evidence>
<name>A0A1H8L2R6_9RHOB</name>
<dbReference type="InterPro" id="IPR051311">
    <property type="entry name" value="DedA_domain"/>
</dbReference>
<dbReference type="Proteomes" id="UP000198761">
    <property type="component" value="Unassembled WGS sequence"/>
</dbReference>
<dbReference type="InterPro" id="IPR032816">
    <property type="entry name" value="VTT_dom"/>
</dbReference>
<keyword evidence="1" id="KW-0812">Transmembrane</keyword>
<reference evidence="3 4" key="1">
    <citation type="submission" date="2016-10" db="EMBL/GenBank/DDBJ databases">
        <authorList>
            <person name="de Groot N.N."/>
        </authorList>
    </citation>
    <scope>NUCLEOTIDE SEQUENCE [LARGE SCALE GENOMIC DNA]</scope>
    <source>
        <strain evidence="3 4">DSM 3857</strain>
    </source>
</reference>
<dbReference type="AlphaFoldDB" id="A0A1H8L2R6"/>
<dbReference type="EMBL" id="FOCE01000010">
    <property type="protein sequence ID" value="SEN99126.1"/>
    <property type="molecule type" value="Genomic_DNA"/>
</dbReference>
<feature type="transmembrane region" description="Helical" evidence="1">
    <location>
        <begin position="95"/>
        <end position="116"/>
    </location>
</feature>
<feature type="transmembrane region" description="Helical" evidence="1">
    <location>
        <begin position="41"/>
        <end position="61"/>
    </location>
</feature>
<dbReference type="Pfam" id="PF09335">
    <property type="entry name" value="VTT_dom"/>
    <property type="match status" value="1"/>
</dbReference>
<evidence type="ECO:0000256" key="1">
    <source>
        <dbReference type="SAM" id="Phobius"/>
    </source>
</evidence>